<dbReference type="SUPFAM" id="SSF47616">
    <property type="entry name" value="GST C-terminal domain-like"/>
    <property type="match status" value="1"/>
</dbReference>
<dbReference type="SUPFAM" id="SSF52833">
    <property type="entry name" value="Thioredoxin-like"/>
    <property type="match status" value="1"/>
</dbReference>
<keyword evidence="2" id="KW-0808">Transferase</keyword>
<gene>
    <name evidence="7" type="primary">RvY_10040-1</name>
    <name evidence="7" type="synonym">RvY_10040.1</name>
    <name evidence="7" type="ORF">RvY_10040</name>
</gene>
<dbReference type="FunFam" id="1.20.1050.10:FF:000030">
    <property type="entry name" value="Glutathione S-transferase S1"/>
    <property type="match status" value="1"/>
</dbReference>
<evidence type="ECO:0000256" key="1">
    <source>
        <dbReference type="ARBA" id="ARBA00012452"/>
    </source>
</evidence>
<dbReference type="EMBL" id="BDGG01000005">
    <property type="protein sequence ID" value="GAU98973.1"/>
    <property type="molecule type" value="Genomic_DNA"/>
</dbReference>
<name>A0A1D1VJ81_RAMVA</name>
<dbReference type="GO" id="GO:0006749">
    <property type="term" value="P:glutathione metabolic process"/>
    <property type="evidence" value="ECO:0007669"/>
    <property type="project" value="TreeGrafter"/>
</dbReference>
<dbReference type="Pfam" id="PF02798">
    <property type="entry name" value="GST_N"/>
    <property type="match status" value="1"/>
</dbReference>
<dbReference type="PANTHER" id="PTHR11571:SF224">
    <property type="entry name" value="HEMATOPOIETIC PROSTAGLANDIN D SYNTHASE"/>
    <property type="match status" value="1"/>
</dbReference>
<dbReference type="Pfam" id="PF14497">
    <property type="entry name" value="GST_C_3"/>
    <property type="match status" value="1"/>
</dbReference>
<dbReference type="PANTHER" id="PTHR11571">
    <property type="entry name" value="GLUTATHIONE S-TRANSFERASE"/>
    <property type="match status" value="1"/>
</dbReference>
<dbReference type="SFLD" id="SFLDG01205">
    <property type="entry name" value="AMPS.1"/>
    <property type="match status" value="1"/>
</dbReference>
<comment type="similarity">
    <text evidence="3">Belongs to the GST superfamily. Sigma family.</text>
</comment>
<dbReference type="EC" id="2.5.1.18" evidence="1"/>
<dbReference type="CDD" id="cd03192">
    <property type="entry name" value="GST_C_Sigma_like"/>
    <property type="match status" value="1"/>
</dbReference>
<evidence type="ECO:0000313" key="7">
    <source>
        <dbReference type="EMBL" id="GAU98973.1"/>
    </source>
</evidence>
<evidence type="ECO:0000256" key="4">
    <source>
        <dbReference type="ARBA" id="ARBA00047960"/>
    </source>
</evidence>
<accession>A0A1D1VJ81</accession>
<organism evidence="7 8">
    <name type="scientific">Ramazzottius varieornatus</name>
    <name type="common">Water bear</name>
    <name type="synonym">Tardigrade</name>
    <dbReference type="NCBI Taxonomy" id="947166"/>
    <lineage>
        <taxon>Eukaryota</taxon>
        <taxon>Metazoa</taxon>
        <taxon>Ecdysozoa</taxon>
        <taxon>Tardigrada</taxon>
        <taxon>Eutardigrada</taxon>
        <taxon>Parachela</taxon>
        <taxon>Hypsibioidea</taxon>
        <taxon>Ramazzottiidae</taxon>
        <taxon>Ramazzottius</taxon>
    </lineage>
</organism>
<comment type="caution">
    <text evidence="7">The sequence shown here is derived from an EMBL/GenBank/DDBJ whole genome shotgun (WGS) entry which is preliminary data.</text>
</comment>
<dbReference type="CDD" id="cd03039">
    <property type="entry name" value="GST_N_Sigma_like"/>
    <property type="match status" value="1"/>
</dbReference>
<dbReference type="InterPro" id="IPR036282">
    <property type="entry name" value="Glutathione-S-Trfase_C_sf"/>
</dbReference>
<evidence type="ECO:0000259" key="6">
    <source>
        <dbReference type="PROSITE" id="PS50405"/>
    </source>
</evidence>
<feature type="domain" description="GST N-terminal" evidence="5">
    <location>
        <begin position="3"/>
        <end position="83"/>
    </location>
</feature>
<proteinExistence type="inferred from homology"/>
<dbReference type="InterPro" id="IPR050213">
    <property type="entry name" value="GST_superfamily"/>
</dbReference>
<dbReference type="PROSITE" id="PS50404">
    <property type="entry name" value="GST_NTER"/>
    <property type="match status" value="1"/>
</dbReference>
<dbReference type="FunFam" id="3.40.30.10:FF:000258">
    <property type="entry name" value="Glutathione S-transferase"/>
    <property type="match status" value="1"/>
</dbReference>
<comment type="catalytic activity">
    <reaction evidence="4">
        <text>RX + glutathione = an S-substituted glutathione + a halide anion + H(+)</text>
        <dbReference type="Rhea" id="RHEA:16437"/>
        <dbReference type="ChEBI" id="CHEBI:15378"/>
        <dbReference type="ChEBI" id="CHEBI:16042"/>
        <dbReference type="ChEBI" id="CHEBI:17792"/>
        <dbReference type="ChEBI" id="CHEBI:57925"/>
        <dbReference type="ChEBI" id="CHEBI:90779"/>
        <dbReference type="EC" id="2.5.1.18"/>
    </reaction>
</comment>
<feature type="domain" description="GST C-terminal" evidence="6">
    <location>
        <begin position="85"/>
        <end position="209"/>
    </location>
</feature>
<dbReference type="InterPro" id="IPR010987">
    <property type="entry name" value="Glutathione-S-Trfase_C-like"/>
</dbReference>
<protein>
    <recommendedName>
        <fullName evidence="1">glutathione transferase</fullName>
        <ecNumber evidence="1">2.5.1.18</ecNumber>
    </recommendedName>
</protein>
<dbReference type="OrthoDB" id="414243at2759"/>
<evidence type="ECO:0000259" key="5">
    <source>
        <dbReference type="PROSITE" id="PS50404"/>
    </source>
</evidence>
<dbReference type="STRING" id="947166.A0A1D1VJ81"/>
<dbReference type="Proteomes" id="UP000186922">
    <property type="component" value="Unassembled WGS sequence"/>
</dbReference>
<evidence type="ECO:0000256" key="2">
    <source>
        <dbReference type="ARBA" id="ARBA00022679"/>
    </source>
</evidence>
<dbReference type="PROSITE" id="PS50405">
    <property type="entry name" value="GST_CTER"/>
    <property type="match status" value="1"/>
</dbReference>
<dbReference type="AlphaFoldDB" id="A0A1D1VJ81"/>
<dbReference type="InterPro" id="IPR036249">
    <property type="entry name" value="Thioredoxin-like_sf"/>
</dbReference>
<dbReference type="SFLD" id="SFLDS00019">
    <property type="entry name" value="Glutathione_Transferase_(cytos"/>
    <property type="match status" value="1"/>
</dbReference>
<dbReference type="Gene3D" id="3.40.30.10">
    <property type="entry name" value="Glutaredoxin"/>
    <property type="match status" value="1"/>
</dbReference>
<dbReference type="Gene3D" id="1.20.1050.10">
    <property type="match status" value="1"/>
</dbReference>
<dbReference type="GO" id="GO:0004364">
    <property type="term" value="F:glutathione transferase activity"/>
    <property type="evidence" value="ECO:0007669"/>
    <property type="project" value="UniProtKB-EC"/>
</dbReference>
<evidence type="ECO:0000313" key="8">
    <source>
        <dbReference type="Proteomes" id="UP000186922"/>
    </source>
</evidence>
<sequence length="209" mass="24017">MGSPVTLYYFDGRGRGEVIRWILHAAGQNFKDERVDHAEWVKNPQMKTKSPLGQLPYIEVNGKTLGQSHAIGRYLARQHGLAGKDAWEEAEVDALVDFTEDIYKGWINWLHAKMENDPKVDDIRKQFLTADIVPYLQQYETILGRNKSGYLVGQGPTWADFTAVGFLDELVLMDQSILTSHPELQEYVDRVHNLKGIKEWLAKRQKTEF</sequence>
<dbReference type="InterPro" id="IPR040079">
    <property type="entry name" value="Glutathione_S-Trfase"/>
</dbReference>
<dbReference type="InterPro" id="IPR004045">
    <property type="entry name" value="Glutathione_S-Trfase_N"/>
</dbReference>
<evidence type="ECO:0000256" key="3">
    <source>
        <dbReference type="ARBA" id="ARBA00038317"/>
    </source>
</evidence>
<keyword evidence="8" id="KW-1185">Reference proteome</keyword>
<dbReference type="InterPro" id="IPR004046">
    <property type="entry name" value="GST_C"/>
</dbReference>
<reference evidence="7 8" key="1">
    <citation type="journal article" date="2016" name="Nat. Commun.">
        <title>Extremotolerant tardigrade genome and improved radiotolerance of human cultured cells by tardigrade-unique protein.</title>
        <authorList>
            <person name="Hashimoto T."/>
            <person name="Horikawa D.D."/>
            <person name="Saito Y."/>
            <person name="Kuwahara H."/>
            <person name="Kozuka-Hata H."/>
            <person name="Shin-I T."/>
            <person name="Minakuchi Y."/>
            <person name="Ohishi K."/>
            <person name="Motoyama A."/>
            <person name="Aizu T."/>
            <person name="Enomoto A."/>
            <person name="Kondo K."/>
            <person name="Tanaka S."/>
            <person name="Hara Y."/>
            <person name="Koshikawa S."/>
            <person name="Sagara H."/>
            <person name="Miura T."/>
            <person name="Yokobori S."/>
            <person name="Miyagawa K."/>
            <person name="Suzuki Y."/>
            <person name="Kubo T."/>
            <person name="Oyama M."/>
            <person name="Kohara Y."/>
            <person name="Fujiyama A."/>
            <person name="Arakawa K."/>
            <person name="Katayama T."/>
            <person name="Toyoda A."/>
            <person name="Kunieda T."/>
        </authorList>
    </citation>
    <scope>NUCLEOTIDE SEQUENCE [LARGE SCALE GENOMIC DNA]</scope>
    <source>
        <strain evidence="7 8">YOKOZUNA-1</strain>
    </source>
</reference>
<dbReference type="SFLD" id="SFLDG00363">
    <property type="entry name" value="AMPS_(cytGST):_Alpha-__Mu-__Pi"/>
    <property type="match status" value="1"/>
</dbReference>